<organism evidence="1 2">
    <name type="scientific">Rhizobium phage RHph_Y38</name>
    <dbReference type="NCBI Taxonomy" id="2509781"/>
    <lineage>
        <taxon>Viruses</taxon>
        <taxon>Duplodnaviria</taxon>
        <taxon>Heunggongvirae</taxon>
        <taxon>Uroviricota</taxon>
        <taxon>Caudoviricetes</taxon>
        <taxon>Schitoviridae</taxon>
        <taxon>Demetervirinae</taxon>
        <taxon>Acanvirus</taxon>
        <taxon>Acanvirus Y38</taxon>
    </lineage>
</organism>
<gene>
    <name evidence="1" type="ORF">EVB52_035</name>
</gene>
<dbReference type="Gene3D" id="3.40.1800.10">
    <property type="entry name" value="His-Me finger endonucleases"/>
    <property type="match status" value="1"/>
</dbReference>
<keyword evidence="2" id="KW-1185">Reference proteome</keyword>
<dbReference type="InterPro" id="IPR038563">
    <property type="entry name" value="Endonuclease_7_sf"/>
</dbReference>
<dbReference type="Proteomes" id="UP000656987">
    <property type="component" value="Segment"/>
</dbReference>
<accession>A0A7S5QX57</accession>
<name>A0A7S5QX57_9CAUD</name>
<sequence length="92" mass="10835">MEPVDYTKLSSHGRRKVRQQYIIEQKNLCHHCQRSLSLNPRQEVMEAKINKSLFPTNFFDHPVHLHHNHVTGMTIGAVHARCNAYLWQFKGE</sequence>
<evidence type="ECO:0000313" key="2">
    <source>
        <dbReference type="Proteomes" id="UP000656987"/>
    </source>
</evidence>
<reference evidence="1" key="1">
    <citation type="submission" date="2020-01" db="EMBL/GenBank/DDBJ databases">
        <title>Patterns of diversity and host range of bacteriophage communities associated with bean-nodulatin bacteria.</title>
        <authorList>
            <person name="Vann Cauwenberghe J."/>
            <person name="Santamaria R.I."/>
            <person name="Bustos P."/>
            <person name="Juarez S."/>
            <person name="Gonzalez V."/>
        </authorList>
    </citation>
    <scope>NUCLEOTIDE SEQUENCE</scope>
</reference>
<proteinExistence type="predicted"/>
<protein>
    <submittedName>
        <fullName evidence="1">Uncharacterized protein</fullName>
    </submittedName>
</protein>
<evidence type="ECO:0000313" key="1">
    <source>
        <dbReference type="EMBL" id="QIG67736.1"/>
    </source>
</evidence>
<dbReference type="EMBL" id="MN988483">
    <property type="protein sequence ID" value="QIG67736.1"/>
    <property type="molecule type" value="Genomic_DNA"/>
</dbReference>